<proteinExistence type="predicted"/>
<feature type="transmembrane region" description="Helical" evidence="2">
    <location>
        <begin position="1134"/>
        <end position="1154"/>
    </location>
</feature>
<accession>A0ABW4KVC2</accession>
<feature type="domain" description="DUF11" evidence="4">
    <location>
        <begin position="853"/>
        <end position="990"/>
    </location>
</feature>
<feature type="compositionally biased region" description="Low complexity" evidence="1">
    <location>
        <begin position="426"/>
        <end position="440"/>
    </location>
</feature>
<evidence type="ECO:0000256" key="1">
    <source>
        <dbReference type="SAM" id="MobiDB-lite"/>
    </source>
</evidence>
<feature type="region of interest" description="Disordered" evidence="1">
    <location>
        <begin position="1102"/>
        <end position="1127"/>
    </location>
</feature>
<dbReference type="PANTHER" id="PTHR34819:SF3">
    <property type="entry name" value="CELL SURFACE PROTEIN"/>
    <property type="match status" value="1"/>
</dbReference>
<dbReference type="EMBL" id="JBHUEJ010000027">
    <property type="protein sequence ID" value="MFD1711453.1"/>
    <property type="molecule type" value="Genomic_DNA"/>
</dbReference>
<evidence type="ECO:0000259" key="4">
    <source>
        <dbReference type="Pfam" id="PF01345"/>
    </source>
</evidence>
<name>A0ABW4KVC2_9BURK</name>
<evidence type="ECO:0000256" key="2">
    <source>
        <dbReference type="SAM" id="Phobius"/>
    </source>
</evidence>
<feature type="domain" description="DUF11" evidence="4">
    <location>
        <begin position="309"/>
        <end position="431"/>
    </location>
</feature>
<keyword evidence="3" id="KW-0732">Signal</keyword>
<evidence type="ECO:0000313" key="5">
    <source>
        <dbReference type="EMBL" id="MFD1711453.1"/>
    </source>
</evidence>
<feature type="domain" description="DUF11" evidence="4">
    <location>
        <begin position="44"/>
        <end position="154"/>
    </location>
</feature>
<dbReference type="InterPro" id="IPR001434">
    <property type="entry name" value="OmcB-like_DUF11"/>
</dbReference>
<sequence>MDRRGALAPWRALATGSTRNAAVAAVAGWCLLGATAQAAAQSADLVLAKQVVSPDPVKAGGIATIALTVENNGPDTASNVVLTDLLPVGAVFESMVASDGGTCTTAAPFQCNWPTLAYKGQRTVTLKLRIPAKGVYDNAASVSASTNDPNNGNNGLIRRITAVAAADLTLAANSSAAAGAPAGTPYTYALTASNNGPDALPAGEQPRVTFAVPSGTAVTARPTGTGWDCTPATGYPIANPTSATTITCARSGGSDALSSGAAWPAISVPTVANHSGTVTASFGVTSTFPDGDDLNNTALVNSSFAGGSDLAIGKTVSPSGTVAINTAVAFTLTPRLVAGMSPSDVVVTDTLPPGLTYVSHSAPAPWACTFTAPTLSCTYPGAWPGRPGDAMPAITLTANVGLGAQPNVAHVGFPSGNAQIDPVPGNNSSSTVTVTGSNTSDLRPTKTASKSPVLVGEAYNFTVTVRNHGPVPARAGQKVQVVESLPPGMTLTALPTGTGWSCLPATGYPMVGPATLACERTLAADQAVNTNFPPITFPVVNTATGPLVNGVCNWLTGPGPDDPDNNCTNATVWSTEGVNQADLRIAKTVNTATAVVGDELTYTLTVTNAGPGASTDVKVRDVLDNLLNPNGLVSAAVTTGTGTCSPAGPTNGNATVTCTLPTLAAGGTAVVTIRVKAGNTGSTVLARTNVATVSSTQVVDPDPSSNTSNTVTTDVAPRVDMTVSKSVTPKPVRVGEPMVWVITALNSGPSAAANVRVTDAMPAHAAFISATASDSGSCTLPDVGATSGTIDCRWAADVASKTQRTVTVRLRPLAEAVGTTITNTVAVATDTPETNASNNTASASVNVVPAELDLLVHKTDSVDPVPLGSETEYTVTVTNVGPSFGTQLVVTDTFPNAGASARFSYQGGLSATVAGAPLTAPDCTEPAVGATSGALVCRFPSIEPGAAKEVVLRYRMRAESIVQPGAYSGTQGNRVVVAVDEEEAEEGNNTVDEDTTTRRDAIATDLELEKSVDVATLAPGDLAVYKLTVSNLGPLDSIGATVTDPLPAGMTFMSSSSGCVVSGATVSCAVGTLANGQSREFSFTAQLADPYEGASPVVNTATLDAPGDPNPDNDTSTTTTRVPSKEPPVAVPTLGEWALLVLLAVIAGLGALPLRRTD</sequence>
<feature type="chain" id="PRO_5045261432" evidence="3">
    <location>
        <begin position="39"/>
        <end position="1158"/>
    </location>
</feature>
<feature type="domain" description="DUF11" evidence="4">
    <location>
        <begin position="720"/>
        <end position="845"/>
    </location>
</feature>
<feature type="signal peptide" evidence="3">
    <location>
        <begin position="1"/>
        <end position="38"/>
    </location>
</feature>
<keyword evidence="2" id="KW-1133">Transmembrane helix</keyword>
<dbReference type="Proteomes" id="UP001597304">
    <property type="component" value="Unassembled WGS sequence"/>
</dbReference>
<dbReference type="Pfam" id="PF01345">
    <property type="entry name" value="DUF11"/>
    <property type="match status" value="7"/>
</dbReference>
<dbReference type="InterPro" id="IPR051172">
    <property type="entry name" value="Chlamydia_OmcB"/>
</dbReference>
<dbReference type="NCBIfam" id="TIGR01451">
    <property type="entry name" value="B_ant_repeat"/>
    <property type="match status" value="6"/>
</dbReference>
<dbReference type="InterPro" id="IPR013783">
    <property type="entry name" value="Ig-like_fold"/>
</dbReference>
<dbReference type="Gene3D" id="2.60.40.10">
    <property type="entry name" value="Immunoglobulins"/>
    <property type="match status" value="4"/>
</dbReference>
<dbReference type="RefSeq" id="WP_147913753.1">
    <property type="nucleotide sequence ID" value="NZ_JBHUEJ010000027.1"/>
</dbReference>
<dbReference type="PANTHER" id="PTHR34819">
    <property type="entry name" value="LARGE CYSTEINE-RICH PERIPLASMIC PROTEIN OMCB"/>
    <property type="match status" value="1"/>
</dbReference>
<evidence type="ECO:0000313" key="6">
    <source>
        <dbReference type="Proteomes" id="UP001597304"/>
    </source>
</evidence>
<feature type="region of interest" description="Disordered" evidence="1">
    <location>
        <begin position="426"/>
        <end position="449"/>
    </location>
</feature>
<keyword evidence="2" id="KW-0472">Membrane</keyword>
<feature type="compositionally biased region" description="Low complexity" evidence="1">
    <location>
        <begin position="1110"/>
        <end position="1120"/>
    </location>
</feature>
<organism evidence="5 6">
    <name type="scientific">Ottowia flava</name>
    <dbReference type="NCBI Taxonomy" id="2675430"/>
    <lineage>
        <taxon>Bacteria</taxon>
        <taxon>Pseudomonadati</taxon>
        <taxon>Pseudomonadota</taxon>
        <taxon>Betaproteobacteria</taxon>
        <taxon>Burkholderiales</taxon>
        <taxon>Comamonadaceae</taxon>
        <taxon>Ottowia</taxon>
    </lineage>
</organism>
<feature type="domain" description="DUF11" evidence="4">
    <location>
        <begin position="441"/>
        <end position="531"/>
    </location>
</feature>
<protein>
    <submittedName>
        <fullName evidence="5">DUF11 domain-containing protein</fullName>
    </submittedName>
</protein>
<evidence type="ECO:0000256" key="3">
    <source>
        <dbReference type="SAM" id="SignalP"/>
    </source>
</evidence>
<keyword evidence="6" id="KW-1185">Reference proteome</keyword>
<feature type="domain" description="DUF11" evidence="4">
    <location>
        <begin position="582"/>
        <end position="710"/>
    </location>
</feature>
<reference evidence="6" key="1">
    <citation type="journal article" date="2019" name="Int. J. Syst. Evol. Microbiol.">
        <title>The Global Catalogue of Microorganisms (GCM) 10K type strain sequencing project: providing services to taxonomists for standard genome sequencing and annotation.</title>
        <authorList>
            <consortium name="The Broad Institute Genomics Platform"/>
            <consortium name="The Broad Institute Genome Sequencing Center for Infectious Disease"/>
            <person name="Wu L."/>
            <person name="Ma J."/>
        </authorList>
    </citation>
    <scope>NUCLEOTIDE SEQUENCE [LARGE SCALE GENOMIC DNA]</scope>
    <source>
        <strain evidence="6">LMG 29247</strain>
    </source>
</reference>
<comment type="caution">
    <text evidence="5">The sequence shown here is derived from an EMBL/GenBank/DDBJ whole genome shotgun (WGS) entry which is preliminary data.</text>
</comment>
<keyword evidence="2" id="KW-0812">Transmembrane</keyword>
<dbReference type="InterPro" id="IPR047589">
    <property type="entry name" value="DUF11_rpt"/>
</dbReference>
<gene>
    <name evidence="5" type="ORF">ACFSF0_12600</name>
</gene>
<feature type="domain" description="DUF11" evidence="4">
    <location>
        <begin position="1005"/>
        <end position="1119"/>
    </location>
</feature>